<protein>
    <submittedName>
        <fullName evidence="3">(Mediterranean fruit fly) hypothetical protein</fullName>
    </submittedName>
</protein>
<accession>A0A811U948</accession>
<dbReference type="InterPro" id="IPR013602">
    <property type="entry name" value="Dynein_heavy_linker"/>
</dbReference>
<evidence type="ECO:0000313" key="4">
    <source>
        <dbReference type="Proteomes" id="UP000606786"/>
    </source>
</evidence>
<feature type="compositionally biased region" description="Basic and acidic residues" evidence="1">
    <location>
        <begin position="243"/>
        <end position="257"/>
    </location>
</feature>
<dbReference type="PANTHER" id="PTHR45703:SF8">
    <property type="entry name" value="DYNEINS HEAVY CHAIN"/>
    <property type="match status" value="1"/>
</dbReference>
<feature type="compositionally biased region" description="Low complexity" evidence="1">
    <location>
        <begin position="15"/>
        <end position="28"/>
    </location>
</feature>
<feature type="region of interest" description="Disordered" evidence="1">
    <location>
        <begin position="85"/>
        <end position="105"/>
    </location>
</feature>
<dbReference type="PANTHER" id="PTHR45703">
    <property type="entry name" value="DYNEIN HEAVY CHAIN"/>
    <property type="match status" value="1"/>
</dbReference>
<reference evidence="3" key="1">
    <citation type="submission" date="2020-11" db="EMBL/GenBank/DDBJ databases">
        <authorList>
            <person name="Whitehead M."/>
        </authorList>
    </citation>
    <scope>NUCLEOTIDE SEQUENCE</scope>
    <source>
        <strain evidence="3">EGII</strain>
    </source>
</reference>
<feature type="domain" description="Dynein heavy chain linker" evidence="2">
    <location>
        <begin position="653"/>
        <end position="752"/>
    </location>
</feature>
<dbReference type="OrthoDB" id="447173at2759"/>
<dbReference type="Pfam" id="PF08393">
    <property type="entry name" value="DHC_N2"/>
    <property type="match status" value="1"/>
</dbReference>
<name>A0A811U948_CERCA</name>
<feature type="compositionally biased region" description="Low complexity" evidence="1">
    <location>
        <begin position="85"/>
        <end position="104"/>
    </location>
</feature>
<feature type="compositionally biased region" description="Acidic residues" evidence="1">
    <location>
        <begin position="230"/>
        <end position="242"/>
    </location>
</feature>
<dbReference type="InterPro" id="IPR026983">
    <property type="entry name" value="DHC"/>
</dbReference>
<feature type="region of interest" description="Disordered" evidence="1">
    <location>
        <begin position="219"/>
        <end position="262"/>
    </location>
</feature>
<dbReference type="GO" id="GO:0051959">
    <property type="term" value="F:dynein light intermediate chain binding"/>
    <property type="evidence" value="ECO:0007669"/>
    <property type="project" value="InterPro"/>
</dbReference>
<gene>
    <name evidence="3" type="ORF">CCAP1982_LOCUS2659</name>
</gene>
<dbReference type="AlphaFoldDB" id="A0A811U948"/>
<feature type="compositionally biased region" description="Basic and acidic residues" evidence="1">
    <location>
        <begin position="219"/>
        <end position="229"/>
    </location>
</feature>
<keyword evidence="4" id="KW-1185">Reference proteome</keyword>
<comment type="caution">
    <text evidence="3">The sequence shown here is derived from an EMBL/GenBank/DDBJ whole genome shotgun (WGS) entry which is preliminary data.</text>
</comment>
<feature type="region of interest" description="Disordered" evidence="1">
    <location>
        <begin position="15"/>
        <end position="42"/>
    </location>
</feature>
<organism evidence="3 4">
    <name type="scientific">Ceratitis capitata</name>
    <name type="common">Mediterranean fruit fly</name>
    <name type="synonym">Tephritis capitata</name>
    <dbReference type="NCBI Taxonomy" id="7213"/>
    <lineage>
        <taxon>Eukaryota</taxon>
        <taxon>Metazoa</taxon>
        <taxon>Ecdysozoa</taxon>
        <taxon>Arthropoda</taxon>
        <taxon>Hexapoda</taxon>
        <taxon>Insecta</taxon>
        <taxon>Pterygota</taxon>
        <taxon>Neoptera</taxon>
        <taxon>Endopterygota</taxon>
        <taxon>Diptera</taxon>
        <taxon>Brachycera</taxon>
        <taxon>Muscomorpha</taxon>
        <taxon>Tephritoidea</taxon>
        <taxon>Tephritidae</taxon>
        <taxon>Ceratitis</taxon>
        <taxon>Ceratitis</taxon>
    </lineage>
</organism>
<dbReference type="Proteomes" id="UP000606786">
    <property type="component" value="Unassembled WGS sequence"/>
</dbReference>
<evidence type="ECO:0000259" key="2">
    <source>
        <dbReference type="Pfam" id="PF08393"/>
    </source>
</evidence>
<proteinExistence type="predicted"/>
<dbReference type="GO" id="GO:0030286">
    <property type="term" value="C:dynein complex"/>
    <property type="evidence" value="ECO:0007669"/>
    <property type="project" value="InterPro"/>
</dbReference>
<evidence type="ECO:0000313" key="3">
    <source>
        <dbReference type="EMBL" id="CAD6993863.1"/>
    </source>
</evidence>
<dbReference type="EMBL" id="CAJHJT010000001">
    <property type="protein sequence ID" value="CAD6993863.1"/>
    <property type="molecule type" value="Genomic_DNA"/>
</dbReference>
<evidence type="ECO:0000256" key="1">
    <source>
        <dbReference type="SAM" id="MobiDB-lite"/>
    </source>
</evidence>
<dbReference type="GO" id="GO:0007018">
    <property type="term" value="P:microtubule-based movement"/>
    <property type="evidence" value="ECO:0007669"/>
    <property type="project" value="InterPro"/>
</dbReference>
<sequence>MAKINEFDELATTATTFTRTTNASTAETPANEDDDGGVGAGGFGGDDNIYGAGVQSVYTPHKQLVAAVGNKQHLLLLSRPQTPTATMMTPTAATPTTTTTTTPPLTNRVMSAISSDNNRAPTATTTHRQQQQHQYQHLNRSPTAMSAATALPLFEVKLELMSSEAQLAREEEADVVTHTNTEIRFVPSFNVSVENNFQQIVEQLLEDIHQTSHGCMPRRIVDDKALSDDNEKDDDDDDEDDGERVGVEAENNGKHECNTNNGDQVDIVECNNNDYVLQVKNSQCTRRNKVKHQQLAQQQQQQQKTTAFMTSFHEVAVAKRLQSQRLTTKTSRTAQQGGEDSDITTAELQQLNADIRVALTTTIRDAQHFAAQFNAYSFLWQQQREQVFQVTLQVARENEAVAGKGYAIMEAFKMQIDRYNEHHEDIDQINGQQRINGWLSIDLNPLKYALLNHVCKWSHLHKRWLLQYVERTLNVSDTELTNFISGGLAVLQLPVGLRNFHRLLRVLAVMAEIRKHATYADNMFKPLKDIIALLKSYNVEFDQQLLRNIDHLPLQWKHLKDVAAARSEALGEAQRYQRERVNAMIAIFMCRLQNYARQFPRLPFFSVPCNNVHALCDIVCARLDYFASLHRRYLHYSVLLGIESADPTTLYLCIAEVRRIKQLWDYVHVIESCIVEWHATPWHNIDTDELETECKKFTRDLRTLDKCVRDWAPYAYIVGILKELMASLRAITELQNPAISERHWLELMQATKVICVCVCV</sequence>
<dbReference type="GO" id="GO:0045505">
    <property type="term" value="F:dynein intermediate chain binding"/>
    <property type="evidence" value="ECO:0007669"/>
    <property type="project" value="InterPro"/>
</dbReference>